<dbReference type="InterPro" id="IPR007357">
    <property type="entry name" value="PhrB-like"/>
</dbReference>
<dbReference type="Gene3D" id="3.40.50.620">
    <property type="entry name" value="HUPs"/>
    <property type="match status" value="1"/>
</dbReference>
<dbReference type="Gene3D" id="1.10.10.1710">
    <property type="entry name" value="Deoxyribodipyrimidine photolyase-related"/>
    <property type="match status" value="1"/>
</dbReference>
<organism evidence="1">
    <name type="scientific">freshwater metagenome</name>
    <dbReference type="NCBI Taxonomy" id="449393"/>
    <lineage>
        <taxon>unclassified sequences</taxon>
        <taxon>metagenomes</taxon>
        <taxon>ecological metagenomes</taxon>
    </lineage>
</organism>
<dbReference type="AlphaFoldDB" id="A0A6J6N080"/>
<evidence type="ECO:0000313" key="1">
    <source>
        <dbReference type="EMBL" id="CAB4678334.1"/>
    </source>
</evidence>
<dbReference type="Gene3D" id="1.10.579.10">
    <property type="entry name" value="DNA Cyclobutane Dipyrimidine Photolyase, subunit A, domain 3"/>
    <property type="match status" value="1"/>
</dbReference>
<dbReference type="SUPFAM" id="SSF48173">
    <property type="entry name" value="Cryptochrome/photolyase FAD-binding domain"/>
    <property type="match status" value="1"/>
</dbReference>
<dbReference type="InterPro" id="IPR036134">
    <property type="entry name" value="Crypto/Photolyase_FAD-like_sf"/>
</dbReference>
<dbReference type="Pfam" id="PF04244">
    <property type="entry name" value="DPRP"/>
    <property type="match status" value="1"/>
</dbReference>
<reference evidence="1" key="1">
    <citation type="submission" date="2020-05" db="EMBL/GenBank/DDBJ databases">
        <authorList>
            <person name="Chiriac C."/>
            <person name="Salcher M."/>
            <person name="Ghai R."/>
            <person name="Kavagutti S V."/>
        </authorList>
    </citation>
    <scope>NUCLEOTIDE SEQUENCE</scope>
</reference>
<name>A0A6J6N080_9ZZZZ</name>
<dbReference type="InterPro" id="IPR052551">
    <property type="entry name" value="UV-DNA_repair_photolyase"/>
</dbReference>
<dbReference type="EMBL" id="CAEZXI010000009">
    <property type="protein sequence ID" value="CAB4678334.1"/>
    <property type="molecule type" value="Genomic_DNA"/>
</dbReference>
<dbReference type="PANTHER" id="PTHR38657">
    <property type="entry name" value="SLR1343 PROTEIN"/>
    <property type="match status" value="1"/>
</dbReference>
<accession>A0A6J6N080</accession>
<protein>
    <submittedName>
        <fullName evidence="1">Unannotated protein</fullName>
    </submittedName>
</protein>
<dbReference type="PANTHER" id="PTHR38657:SF1">
    <property type="entry name" value="SLR1343 PROTEIN"/>
    <property type="match status" value="1"/>
</dbReference>
<proteinExistence type="predicted"/>
<dbReference type="InterPro" id="IPR014729">
    <property type="entry name" value="Rossmann-like_a/b/a_fold"/>
</dbReference>
<gene>
    <name evidence="1" type="ORF">UFOPK2362_00196</name>
</gene>
<sequence>MNRIIYVPHDLLNKNYGALKQADKKNDLIVLIESAQTINSKKWHSQRLQFIISSARHFAQELTDSGFNVIYQKSATTIQGLTQIGKQHKINNFLTTYPTSFRRLASFKDFPIEFVDNDFFITPISEFTDWAKSQKSFKMEGFYRQQRVKLNVLMEGKDPLGGEWNYDHENRNPVPKGYKSHELAEFKFDEIDNQVAQEISQLTTWGEGQNKYWATTRKQALKRLDEFLKYNFKEFGAYEDAMPIDNWSVNHSVISPYINNGLLHPLEVVDAALKKFERGDIPIASCEGFIRQIIGWREYVNGMYWFLGSEYQYENKLAAKRDLLPLFDDPSKTKMNCLATIVTDIQERAWTHHIPRLMVLSNLANLTGVEPIQFLDWMRRVFIDATDWVMVPNVIGMGLHADGGIMMTKPYISGGSYISKMGQFCKGCAYDPKIRVGEKACPFTTLYWNYLDEHQDKFKKNHRMFQQLNGLKRLNDLDEVRKQATLFLKQLSAGEI</sequence>
<dbReference type="Gene3D" id="1.25.40.80">
    <property type="match status" value="1"/>
</dbReference>